<organism evidence="2 3">
    <name type="scientific">Cirrhinus mrigala</name>
    <name type="common">Mrigala</name>
    <dbReference type="NCBI Taxonomy" id="683832"/>
    <lineage>
        <taxon>Eukaryota</taxon>
        <taxon>Metazoa</taxon>
        <taxon>Chordata</taxon>
        <taxon>Craniata</taxon>
        <taxon>Vertebrata</taxon>
        <taxon>Euteleostomi</taxon>
        <taxon>Actinopterygii</taxon>
        <taxon>Neopterygii</taxon>
        <taxon>Teleostei</taxon>
        <taxon>Ostariophysi</taxon>
        <taxon>Cypriniformes</taxon>
        <taxon>Cyprinidae</taxon>
        <taxon>Labeoninae</taxon>
        <taxon>Labeonini</taxon>
        <taxon>Cirrhinus</taxon>
    </lineage>
</organism>
<comment type="caution">
    <text evidence="2">The sequence shown here is derived from an EMBL/GenBank/DDBJ whole genome shotgun (WGS) entry which is preliminary data.</text>
</comment>
<evidence type="ECO:0000256" key="1">
    <source>
        <dbReference type="SAM" id="Coils"/>
    </source>
</evidence>
<evidence type="ECO:0000313" key="2">
    <source>
        <dbReference type="EMBL" id="KAL0152328.1"/>
    </source>
</evidence>
<feature type="coiled-coil region" evidence="1">
    <location>
        <begin position="5"/>
        <end position="50"/>
    </location>
</feature>
<evidence type="ECO:0000313" key="3">
    <source>
        <dbReference type="Proteomes" id="UP001529510"/>
    </source>
</evidence>
<keyword evidence="1" id="KW-0175">Coiled coil</keyword>
<dbReference type="AlphaFoldDB" id="A0ABD0MW58"/>
<accession>A0ABD0MW58</accession>
<gene>
    <name evidence="2" type="ORF">M9458_052051</name>
</gene>
<feature type="non-terminal residue" evidence="2">
    <location>
        <position position="50"/>
    </location>
</feature>
<sequence length="50" mass="6002">AQINLERILEEIQNFRKENSRQLDKIKIELNKTNQRIGHAEDRIEGIETR</sequence>
<feature type="non-terminal residue" evidence="2">
    <location>
        <position position="1"/>
    </location>
</feature>
<dbReference type="Proteomes" id="UP001529510">
    <property type="component" value="Unassembled WGS sequence"/>
</dbReference>
<dbReference type="EMBL" id="JAMKFB020000189">
    <property type="protein sequence ID" value="KAL0152328.1"/>
    <property type="molecule type" value="Genomic_DNA"/>
</dbReference>
<protein>
    <submittedName>
        <fullName evidence="2">Uncharacterized protein</fullName>
    </submittedName>
</protein>
<reference evidence="2 3" key="1">
    <citation type="submission" date="2024-05" db="EMBL/GenBank/DDBJ databases">
        <title>Genome sequencing and assembly of Indian major carp, Cirrhinus mrigala (Hamilton, 1822).</title>
        <authorList>
            <person name="Mohindra V."/>
            <person name="Chowdhury L.M."/>
            <person name="Lal K."/>
            <person name="Jena J.K."/>
        </authorList>
    </citation>
    <scope>NUCLEOTIDE SEQUENCE [LARGE SCALE GENOMIC DNA]</scope>
    <source>
        <strain evidence="2">CM1030</strain>
        <tissue evidence="2">Blood</tissue>
    </source>
</reference>
<keyword evidence="3" id="KW-1185">Reference proteome</keyword>
<proteinExistence type="predicted"/>
<name>A0ABD0MW58_CIRMR</name>